<evidence type="ECO:0000313" key="3">
    <source>
        <dbReference type="Proteomes" id="UP000076727"/>
    </source>
</evidence>
<dbReference type="Pfam" id="PF13365">
    <property type="entry name" value="Trypsin_2"/>
    <property type="match status" value="1"/>
</dbReference>
<evidence type="ECO:0000313" key="2">
    <source>
        <dbReference type="EMBL" id="KZT74802.1"/>
    </source>
</evidence>
<feature type="compositionally biased region" description="Pro residues" evidence="1">
    <location>
        <begin position="37"/>
        <end position="50"/>
    </location>
</feature>
<evidence type="ECO:0000256" key="1">
    <source>
        <dbReference type="SAM" id="MobiDB-lite"/>
    </source>
</evidence>
<keyword evidence="3" id="KW-1185">Reference proteome</keyword>
<dbReference type="SUPFAM" id="SSF50494">
    <property type="entry name" value="Trypsin-like serine proteases"/>
    <property type="match status" value="1"/>
</dbReference>
<proteinExistence type="predicted"/>
<dbReference type="EMBL" id="KV429032">
    <property type="protein sequence ID" value="KZT74802.1"/>
    <property type="molecule type" value="Genomic_DNA"/>
</dbReference>
<dbReference type="OrthoDB" id="10054765at2759"/>
<name>A0A165UEN8_9APHY</name>
<feature type="region of interest" description="Disordered" evidence="1">
    <location>
        <begin position="33"/>
        <end position="60"/>
    </location>
</feature>
<dbReference type="AlphaFoldDB" id="A0A165UEN8"/>
<dbReference type="Proteomes" id="UP000076727">
    <property type="component" value="Unassembled WGS sequence"/>
</dbReference>
<protein>
    <recommendedName>
        <fullName evidence="4">Trypsin-like serine protease</fullName>
    </recommendedName>
</protein>
<dbReference type="STRING" id="1314783.A0A165UEN8"/>
<organism evidence="2 3">
    <name type="scientific">Daedalea quercina L-15889</name>
    <dbReference type="NCBI Taxonomy" id="1314783"/>
    <lineage>
        <taxon>Eukaryota</taxon>
        <taxon>Fungi</taxon>
        <taxon>Dikarya</taxon>
        <taxon>Basidiomycota</taxon>
        <taxon>Agaricomycotina</taxon>
        <taxon>Agaricomycetes</taxon>
        <taxon>Polyporales</taxon>
        <taxon>Fomitopsis</taxon>
    </lineage>
</organism>
<accession>A0A165UEN8</accession>
<sequence>MAARCSRPVLNARTLIHPRTDVRHFAVVGPTTFVGKPPAPPDPPSAPGPGPNLGAKTPALPSSFDTHILAELRRNAQGDHALLAGSSTDSRQTQLPALIEQYVDRSGLVLDASLPYESRPAQERRVVFDVEEDTEASVAMIVHVADNGGEHKITYCSGFALSAPKLAEGQALYATCAHTLEEIRFSAVARPLLTATQGAPLPGPSGSFVITGTTSNPTFSPVSSILSSLHRSDLLVLSAASSTRPPVRTLPVSPYPAHPGTRIRAHFVSNKPPSGGPDAEGWRPWVGGTWSKWVRGTIVGYRDLAGREAKPGTYDALSHMLFDPPPTPGSSGGPIVDEESGAVIGIMLGTQMRNRLEGVSGWGAPSELIFEMFSLPGLKLKSRSES</sequence>
<reference evidence="2 3" key="1">
    <citation type="journal article" date="2016" name="Mol. Biol. Evol.">
        <title>Comparative Genomics of Early-Diverging Mushroom-Forming Fungi Provides Insights into the Origins of Lignocellulose Decay Capabilities.</title>
        <authorList>
            <person name="Nagy L.G."/>
            <person name="Riley R."/>
            <person name="Tritt A."/>
            <person name="Adam C."/>
            <person name="Daum C."/>
            <person name="Floudas D."/>
            <person name="Sun H."/>
            <person name="Yadav J.S."/>
            <person name="Pangilinan J."/>
            <person name="Larsson K.H."/>
            <person name="Matsuura K."/>
            <person name="Barry K."/>
            <person name="Labutti K."/>
            <person name="Kuo R."/>
            <person name="Ohm R.A."/>
            <person name="Bhattacharya S.S."/>
            <person name="Shirouzu T."/>
            <person name="Yoshinaga Y."/>
            <person name="Martin F.M."/>
            <person name="Grigoriev I.V."/>
            <person name="Hibbett D.S."/>
        </authorList>
    </citation>
    <scope>NUCLEOTIDE SEQUENCE [LARGE SCALE GENOMIC DNA]</scope>
    <source>
        <strain evidence="2 3">L-15889</strain>
    </source>
</reference>
<gene>
    <name evidence="2" type="ORF">DAEQUDRAFT_719982</name>
</gene>
<evidence type="ECO:0008006" key="4">
    <source>
        <dbReference type="Google" id="ProtNLM"/>
    </source>
</evidence>
<dbReference type="InterPro" id="IPR009003">
    <property type="entry name" value="Peptidase_S1_PA"/>
</dbReference>